<keyword evidence="3" id="KW-0238">DNA-binding</keyword>
<dbReference type="EMBL" id="JACSNR010000006">
    <property type="protein sequence ID" value="MBM6923442.1"/>
    <property type="molecule type" value="Genomic_DNA"/>
</dbReference>
<dbReference type="Proteomes" id="UP000724149">
    <property type="component" value="Unassembled WGS sequence"/>
</dbReference>
<accession>A0ABS2GLT7</accession>
<evidence type="ECO:0000256" key="2">
    <source>
        <dbReference type="ARBA" id="ARBA00023015"/>
    </source>
</evidence>
<dbReference type="SUPFAM" id="SSF53850">
    <property type="entry name" value="Periplasmic binding protein-like II"/>
    <property type="match status" value="1"/>
</dbReference>
<dbReference type="InterPro" id="IPR005119">
    <property type="entry name" value="LysR_subst-bd"/>
</dbReference>
<dbReference type="RefSeq" id="WP_204720867.1">
    <property type="nucleotide sequence ID" value="NZ_JACSNR010000006.1"/>
</dbReference>
<dbReference type="PANTHER" id="PTHR30126:SF40">
    <property type="entry name" value="HTH-TYPE TRANSCRIPTIONAL REGULATOR GLTR"/>
    <property type="match status" value="1"/>
</dbReference>
<comment type="caution">
    <text evidence="6">The sequence shown here is derived from an EMBL/GenBank/DDBJ whole genome shotgun (WGS) entry which is preliminary data.</text>
</comment>
<dbReference type="Pfam" id="PF03466">
    <property type="entry name" value="LysR_substrate"/>
    <property type="match status" value="1"/>
</dbReference>
<evidence type="ECO:0000313" key="7">
    <source>
        <dbReference type="Proteomes" id="UP000724149"/>
    </source>
</evidence>
<organism evidence="6 7">
    <name type="scientific">Hydrogenoanaerobacterium saccharovorans</name>
    <dbReference type="NCBI Taxonomy" id="474960"/>
    <lineage>
        <taxon>Bacteria</taxon>
        <taxon>Bacillati</taxon>
        <taxon>Bacillota</taxon>
        <taxon>Clostridia</taxon>
        <taxon>Eubacteriales</taxon>
        <taxon>Oscillospiraceae</taxon>
        <taxon>Hydrogenoanaerobacterium</taxon>
    </lineage>
</organism>
<dbReference type="Pfam" id="PF00126">
    <property type="entry name" value="HTH_1"/>
    <property type="match status" value="1"/>
</dbReference>
<dbReference type="Gene3D" id="3.40.190.290">
    <property type="match status" value="1"/>
</dbReference>
<reference evidence="6 7" key="1">
    <citation type="journal article" date="2021" name="Sci. Rep.">
        <title>The distribution of antibiotic resistance genes in chicken gut microbiota commensals.</title>
        <authorList>
            <person name="Juricova H."/>
            <person name="Matiasovicova J."/>
            <person name="Kubasova T."/>
            <person name="Cejkova D."/>
            <person name="Rychlik I."/>
        </authorList>
    </citation>
    <scope>NUCLEOTIDE SEQUENCE [LARGE SCALE GENOMIC DNA]</scope>
    <source>
        <strain evidence="6 7">An564</strain>
    </source>
</reference>
<protein>
    <submittedName>
        <fullName evidence="6">LysR family transcriptional regulator</fullName>
    </submittedName>
</protein>
<proteinExistence type="inferred from homology"/>
<gene>
    <name evidence="6" type="ORF">H9X81_07045</name>
</gene>
<dbReference type="InterPro" id="IPR036388">
    <property type="entry name" value="WH-like_DNA-bd_sf"/>
</dbReference>
<evidence type="ECO:0000256" key="1">
    <source>
        <dbReference type="ARBA" id="ARBA00009437"/>
    </source>
</evidence>
<dbReference type="InterPro" id="IPR000847">
    <property type="entry name" value="LysR_HTH_N"/>
</dbReference>
<dbReference type="PROSITE" id="PS50931">
    <property type="entry name" value="HTH_LYSR"/>
    <property type="match status" value="1"/>
</dbReference>
<keyword evidence="2" id="KW-0805">Transcription regulation</keyword>
<keyword evidence="4" id="KW-0804">Transcription</keyword>
<dbReference type="CDD" id="cd05466">
    <property type="entry name" value="PBP2_LTTR_substrate"/>
    <property type="match status" value="1"/>
</dbReference>
<evidence type="ECO:0000259" key="5">
    <source>
        <dbReference type="PROSITE" id="PS50931"/>
    </source>
</evidence>
<comment type="similarity">
    <text evidence="1">Belongs to the LysR transcriptional regulatory family.</text>
</comment>
<sequence length="312" mass="35682">MELQKLKCFVAVADKLSFTRAAEELYFSVPTVTHHIKSLEEQMGVQLLFRDKHSVRLTPAGETFYPVARDILSKLDAVTRQISQERDFELLRIGCTSHAEMVMLTSVFTRFRLRYPNILPDIQIANFDQILDLFEDGQLNLAFVTDNMLLRRQEGYQFHRFCRKGGFAVLPSEHPLAARDSISFSELEKQVIIRMGNAYVPFNTGNPLTRLVQLHELSNRDIYCDDDRMMMSLAKAGYGIAVLPGYCIPEYAPLIGLTTVPIQESQQLIYGVVSHKGRLRESWRYFLHLAEEKLLRDPTSTRLDPADTPPAP</sequence>
<dbReference type="PRINTS" id="PR00039">
    <property type="entry name" value="HTHLYSR"/>
</dbReference>
<evidence type="ECO:0000256" key="4">
    <source>
        <dbReference type="ARBA" id="ARBA00023163"/>
    </source>
</evidence>
<name>A0ABS2GLT7_9FIRM</name>
<dbReference type="InterPro" id="IPR036390">
    <property type="entry name" value="WH_DNA-bd_sf"/>
</dbReference>
<dbReference type="PANTHER" id="PTHR30126">
    <property type="entry name" value="HTH-TYPE TRANSCRIPTIONAL REGULATOR"/>
    <property type="match status" value="1"/>
</dbReference>
<evidence type="ECO:0000256" key="3">
    <source>
        <dbReference type="ARBA" id="ARBA00023125"/>
    </source>
</evidence>
<keyword evidence="7" id="KW-1185">Reference proteome</keyword>
<evidence type="ECO:0000313" key="6">
    <source>
        <dbReference type="EMBL" id="MBM6923442.1"/>
    </source>
</evidence>
<feature type="domain" description="HTH lysR-type" evidence="5">
    <location>
        <begin position="1"/>
        <end position="58"/>
    </location>
</feature>
<dbReference type="SUPFAM" id="SSF46785">
    <property type="entry name" value="Winged helix' DNA-binding domain"/>
    <property type="match status" value="1"/>
</dbReference>
<dbReference type="Gene3D" id="1.10.10.10">
    <property type="entry name" value="Winged helix-like DNA-binding domain superfamily/Winged helix DNA-binding domain"/>
    <property type="match status" value="1"/>
</dbReference>